<keyword evidence="1" id="KW-0732">Signal</keyword>
<reference evidence="2 3" key="1">
    <citation type="submission" date="2021-11" db="EMBL/GenBank/DDBJ databases">
        <authorList>
            <person name="Lee D.-H."/>
            <person name="Kim S.-B."/>
        </authorList>
    </citation>
    <scope>NUCLEOTIDE SEQUENCE [LARGE SCALE GENOMIC DNA]</scope>
    <source>
        <strain evidence="2 3">KCTC 52223</strain>
    </source>
</reference>
<feature type="signal peptide" evidence="1">
    <location>
        <begin position="1"/>
        <end position="21"/>
    </location>
</feature>
<feature type="chain" id="PRO_5046075221" description="Lipoprotein" evidence="1">
    <location>
        <begin position="22"/>
        <end position="195"/>
    </location>
</feature>
<keyword evidence="3" id="KW-1185">Reference proteome</keyword>
<comment type="caution">
    <text evidence="2">The sequence shown here is derived from an EMBL/GenBank/DDBJ whole genome shotgun (WGS) entry which is preliminary data.</text>
</comment>
<evidence type="ECO:0000256" key="1">
    <source>
        <dbReference type="SAM" id="SignalP"/>
    </source>
</evidence>
<organism evidence="2 3">
    <name type="scientific">Reyranella aquatilis</name>
    <dbReference type="NCBI Taxonomy" id="2035356"/>
    <lineage>
        <taxon>Bacteria</taxon>
        <taxon>Pseudomonadati</taxon>
        <taxon>Pseudomonadota</taxon>
        <taxon>Alphaproteobacteria</taxon>
        <taxon>Hyphomicrobiales</taxon>
        <taxon>Reyranellaceae</taxon>
        <taxon>Reyranella</taxon>
    </lineage>
</organism>
<protein>
    <recommendedName>
        <fullName evidence="4">Lipoprotein</fullName>
    </recommendedName>
</protein>
<proteinExistence type="predicted"/>
<dbReference type="EMBL" id="JAJISD010000003">
    <property type="protein sequence ID" value="MCC8429255.1"/>
    <property type="molecule type" value="Genomic_DNA"/>
</dbReference>
<evidence type="ECO:0000313" key="2">
    <source>
        <dbReference type="EMBL" id="MCC8429255.1"/>
    </source>
</evidence>
<accession>A0ABS8KT64</accession>
<dbReference type="Proteomes" id="UP001198862">
    <property type="component" value="Unassembled WGS sequence"/>
</dbReference>
<dbReference type="PROSITE" id="PS51257">
    <property type="entry name" value="PROKAR_LIPOPROTEIN"/>
    <property type="match status" value="1"/>
</dbReference>
<name>A0ABS8KT64_9HYPH</name>
<evidence type="ECO:0000313" key="3">
    <source>
        <dbReference type="Proteomes" id="UP001198862"/>
    </source>
</evidence>
<gene>
    <name evidence="2" type="ORF">LJ725_09765</name>
</gene>
<dbReference type="RefSeq" id="WP_230550462.1">
    <property type="nucleotide sequence ID" value="NZ_JAJISD010000003.1"/>
</dbReference>
<evidence type="ECO:0008006" key="4">
    <source>
        <dbReference type="Google" id="ProtNLM"/>
    </source>
</evidence>
<sequence length="195" mass="20930">MIRQLGLVFTVLALTFVGACASPPESPYMVPPLAGTDTTRGPAPAYRDAITVGSVTGGKDTTILHMPYTSNADLRAALVQTLIRANLGRAENGRFRLDVVLQRLDQPFIAFDTTVTATIAYKLTDVATGAVVFDKVLTTPATAKLIEMGVGSERLRLANVRAVSANLQRLVDDLYELPDKNLSTSLPLSQDLVSR</sequence>